<evidence type="ECO:0000256" key="1">
    <source>
        <dbReference type="SAM" id="MobiDB-lite"/>
    </source>
</evidence>
<proteinExistence type="predicted"/>
<name>A0A0S4LLK0_9BACT</name>
<evidence type="ECO:0000313" key="3">
    <source>
        <dbReference type="Proteomes" id="UP000198736"/>
    </source>
</evidence>
<feature type="region of interest" description="Disordered" evidence="1">
    <location>
        <begin position="72"/>
        <end position="92"/>
    </location>
</feature>
<dbReference type="Proteomes" id="UP000198736">
    <property type="component" value="Unassembled WGS sequence"/>
</dbReference>
<accession>A0A0S4LLK0</accession>
<sequence length="92" mass="10871">MNRISYLPREKSTAWNGWSKFDMPFLKITAAFPSSQRRSRRLQQIEEDRVDGKMTELLQNRPRHVSFTEKEYEELEHNTGVSESDPRVLSVT</sequence>
<protein>
    <submittedName>
        <fullName evidence="2">Uncharacterized protein</fullName>
    </submittedName>
</protein>
<dbReference type="EMBL" id="CZPZ01000023">
    <property type="protein sequence ID" value="CUS37472.1"/>
    <property type="molecule type" value="Genomic_DNA"/>
</dbReference>
<dbReference type="STRING" id="1742973.COMA2_30291"/>
<reference evidence="3" key="1">
    <citation type="submission" date="2015-10" db="EMBL/GenBank/DDBJ databases">
        <authorList>
            <person name="Luecker S."/>
            <person name="Luecker S."/>
        </authorList>
    </citation>
    <scope>NUCLEOTIDE SEQUENCE [LARGE SCALE GENOMIC DNA]</scope>
</reference>
<keyword evidence="3" id="KW-1185">Reference proteome</keyword>
<dbReference type="AlphaFoldDB" id="A0A0S4LLK0"/>
<organism evidence="2 3">
    <name type="scientific">Candidatus Nitrospira nitrificans</name>
    <dbReference type="NCBI Taxonomy" id="1742973"/>
    <lineage>
        <taxon>Bacteria</taxon>
        <taxon>Pseudomonadati</taxon>
        <taxon>Nitrospirota</taxon>
        <taxon>Nitrospiria</taxon>
        <taxon>Nitrospirales</taxon>
        <taxon>Nitrospiraceae</taxon>
        <taxon>Nitrospira</taxon>
    </lineage>
</organism>
<gene>
    <name evidence="2" type="ORF">COMA2_30291</name>
</gene>
<evidence type="ECO:0000313" key="2">
    <source>
        <dbReference type="EMBL" id="CUS37472.1"/>
    </source>
</evidence>